<proteinExistence type="predicted"/>
<keyword evidence="1" id="KW-0812">Transmembrane</keyword>
<accession>B8IAZ1</accession>
<feature type="transmembrane region" description="Helical" evidence="1">
    <location>
        <begin position="39"/>
        <end position="61"/>
    </location>
</feature>
<dbReference type="EMBL" id="CP001349">
    <property type="protein sequence ID" value="ACL55384.1"/>
    <property type="molecule type" value="Genomic_DNA"/>
</dbReference>
<protein>
    <submittedName>
        <fullName evidence="2">Uncharacterized protein</fullName>
    </submittedName>
</protein>
<name>B8IAZ1_METNO</name>
<dbReference type="RefSeq" id="WP_015927095.1">
    <property type="nucleotide sequence ID" value="NC_011894.1"/>
</dbReference>
<evidence type="ECO:0000313" key="2">
    <source>
        <dbReference type="EMBL" id="ACL55384.1"/>
    </source>
</evidence>
<dbReference type="OrthoDB" id="8005305at2"/>
<organism evidence="2 3">
    <name type="scientific">Methylobacterium nodulans (strain LMG 21967 / CNCM I-2342 / ORS 2060)</name>
    <dbReference type="NCBI Taxonomy" id="460265"/>
    <lineage>
        <taxon>Bacteria</taxon>
        <taxon>Pseudomonadati</taxon>
        <taxon>Pseudomonadota</taxon>
        <taxon>Alphaproteobacteria</taxon>
        <taxon>Hyphomicrobiales</taxon>
        <taxon>Methylobacteriaceae</taxon>
        <taxon>Methylobacterium</taxon>
    </lineage>
</organism>
<gene>
    <name evidence="2" type="ordered locus">Mnod_0341</name>
</gene>
<keyword evidence="3" id="KW-1185">Reference proteome</keyword>
<evidence type="ECO:0000313" key="3">
    <source>
        <dbReference type="Proteomes" id="UP000008207"/>
    </source>
</evidence>
<dbReference type="KEGG" id="mno:Mnod_0341"/>
<reference evidence="2 3" key="1">
    <citation type="submission" date="2009-01" db="EMBL/GenBank/DDBJ databases">
        <title>Complete sequence of chromosome of Methylobacterium nodulans ORS 2060.</title>
        <authorList>
            <consortium name="US DOE Joint Genome Institute"/>
            <person name="Lucas S."/>
            <person name="Copeland A."/>
            <person name="Lapidus A."/>
            <person name="Glavina del Rio T."/>
            <person name="Dalin E."/>
            <person name="Tice H."/>
            <person name="Bruce D."/>
            <person name="Goodwin L."/>
            <person name="Pitluck S."/>
            <person name="Sims D."/>
            <person name="Brettin T."/>
            <person name="Detter J.C."/>
            <person name="Han C."/>
            <person name="Larimer F."/>
            <person name="Land M."/>
            <person name="Hauser L."/>
            <person name="Kyrpides N."/>
            <person name="Ivanova N."/>
            <person name="Marx C.J."/>
            <person name="Richardson P."/>
        </authorList>
    </citation>
    <scope>NUCLEOTIDE SEQUENCE [LARGE SCALE GENOMIC DNA]</scope>
    <source>
        <strain evidence="3">LMG 21967 / CNCM I-2342 / ORS 2060</strain>
    </source>
</reference>
<keyword evidence="1" id="KW-1133">Transmembrane helix</keyword>
<dbReference type="eggNOG" id="ENOG5030XZ3">
    <property type="taxonomic scope" value="Bacteria"/>
</dbReference>
<evidence type="ECO:0000256" key="1">
    <source>
        <dbReference type="SAM" id="Phobius"/>
    </source>
</evidence>
<keyword evidence="1" id="KW-0472">Membrane</keyword>
<dbReference type="Proteomes" id="UP000008207">
    <property type="component" value="Chromosome"/>
</dbReference>
<sequence>MQQGRTPGAAARGDAPPLLRPHGLVHGRYAAAPAFDRTALMAASLGAAFGTGLLALIGLAARAAL</sequence>
<dbReference type="AlphaFoldDB" id="B8IAZ1"/>
<dbReference type="HOGENOM" id="CLU_2844852_0_0_5"/>